<evidence type="ECO:0000256" key="1">
    <source>
        <dbReference type="SAM" id="MobiDB-lite"/>
    </source>
</evidence>
<dbReference type="STRING" id="74649.A0A2P6S178"/>
<gene>
    <name evidence="2" type="ORF">RchiOBHm_Chr2g0155531</name>
</gene>
<name>A0A2P6S178_ROSCH</name>
<dbReference type="PANTHER" id="PTHR36384">
    <property type="entry name" value="SAWADEE PROTEIN"/>
    <property type="match status" value="1"/>
</dbReference>
<keyword evidence="3" id="KW-1185">Reference proteome</keyword>
<proteinExistence type="predicted"/>
<dbReference type="Proteomes" id="UP000238479">
    <property type="component" value="Chromosome 2"/>
</dbReference>
<sequence length="106" mass="11784">MEGEEECLCDFVLFWKHGPKGGSLTTQPVGDICRVQPQTEEVDQLLDLFLQTARSRIQTNESSLVLATFSSVPHEASLEGMRENPFERDQDMGGVSYSGGRSNFLT</sequence>
<evidence type="ECO:0000313" key="2">
    <source>
        <dbReference type="EMBL" id="PRQ52440.1"/>
    </source>
</evidence>
<accession>A0A2P6S178</accession>
<reference evidence="2 3" key="1">
    <citation type="journal article" date="2018" name="Nat. Genet.">
        <title>The Rosa genome provides new insights in the design of modern roses.</title>
        <authorList>
            <person name="Bendahmane M."/>
        </authorList>
    </citation>
    <scope>NUCLEOTIDE SEQUENCE [LARGE SCALE GENOMIC DNA]</scope>
    <source>
        <strain evidence="3">cv. Old Blush</strain>
    </source>
</reference>
<evidence type="ECO:0000313" key="3">
    <source>
        <dbReference type="Proteomes" id="UP000238479"/>
    </source>
</evidence>
<dbReference type="AlphaFoldDB" id="A0A2P6S178"/>
<organism evidence="2 3">
    <name type="scientific">Rosa chinensis</name>
    <name type="common">China rose</name>
    <dbReference type="NCBI Taxonomy" id="74649"/>
    <lineage>
        <taxon>Eukaryota</taxon>
        <taxon>Viridiplantae</taxon>
        <taxon>Streptophyta</taxon>
        <taxon>Embryophyta</taxon>
        <taxon>Tracheophyta</taxon>
        <taxon>Spermatophyta</taxon>
        <taxon>Magnoliopsida</taxon>
        <taxon>eudicotyledons</taxon>
        <taxon>Gunneridae</taxon>
        <taxon>Pentapetalae</taxon>
        <taxon>rosids</taxon>
        <taxon>fabids</taxon>
        <taxon>Rosales</taxon>
        <taxon>Rosaceae</taxon>
        <taxon>Rosoideae</taxon>
        <taxon>Rosoideae incertae sedis</taxon>
        <taxon>Rosa</taxon>
    </lineage>
</organism>
<feature type="compositionally biased region" description="Basic and acidic residues" evidence="1">
    <location>
        <begin position="77"/>
        <end position="91"/>
    </location>
</feature>
<feature type="region of interest" description="Disordered" evidence="1">
    <location>
        <begin position="77"/>
        <end position="106"/>
    </location>
</feature>
<dbReference type="EMBL" id="PDCK01000040">
    <property type="protein sequence ID" value="PRQ52440.1"/>
    <property type="molecule type" value="Genomic_DNA"/>
</dbReference>
<comment type="caution">
    <text evidence="2">The sequence shown here is derived from an EMBL/GenBank/DDBJ whole genome shotgun (WGS) entry which is preliminary data.</text>
</comment>
<dbReference type="Gramene" id="PRQ52440">
    <property type="protein sequence ID" value="PRQ52440"/>
    <property type="gene ID" value="RchiOBHm_Chr2g0155531"/>
</dbReference>
<protein>
    <submittedName>
        <fullName evidence="2">Uncharacterized protein</fullName>
    </submittedName>
</protein>
<dbReference type="PANTHER" id="PTHR36384:SF1">
    <property type="entry name" value="SAWADEE PROTEIN"/>
    <property type="match status" value="1"/>
</dbReference>